<reference evidence="1 2" key="1">
    <citation type="submission" date="2024-01" db="EMBL/GenBank/DDBJ databases">
        <title>The genomes of 5 underutilized Papilionoideae crops provide insights into root nodulation and disease resistanc.</title>
        <authorList>
            <person name="Yuan L."/>
        </authorList>
    </citation>
    <scope>NUCLEOTIDE SEQUENCE [LARGE SCALE GENOMIC DNA]</scope>
    <source>
        <strain evidence="1">ZHUSHIDOU_FW_LH</strain>
        <tissue evidence="1">Leaf</tissue>
    </source>
</reference>
<comment type="caution">
    <text evidence="1">The sequence shown here is derived from an EMBL/GenBank/DDBJ whole genome shotgun (WGS) entry which is preliminary data.</text>
</comment>
<dbReference type="PANTHER" id="PTHR31901:SF48">
    <property type="entry name" value="INDOLE-3-ACETIC ACID-AMIDO SYNTHETASE GH3.10"/>
    <property type="match status" value="1"/>
</dbReference>
<dbReference type="PANTHER" id="PTHR31901">
    <property type="entry name" value="GH3 DOMAIN-CONTAINING PROTEIN"/>
    <property type="match status" value="1"/>
</dbReference>
<protein>
    <submittedName>
        <fullName evidence="1">Uncharacterized protein</fullName>
    </submittedName>
</protein>
<dbReference type="GO" id="GO:0005737">
    <property type="term" value="C:cytoplasm"/>
    <property type="evidence" value="ECO:0007669"/>
    <property type="project" value="TreeGrafter"/>
</dbReference>
<dbReference type="EMBL" id="JAYWIO010000005">
    <property type="protein sequence ID" value="KAK7258554.1"/>
    <property type="molecule type" value="Genomic_DNA"/>
</dbReference>
<dbReference type="Proteomes" id="UP001372338">
    <property type="component" value="Unassembled WGS sequence"/>
</dbReference>
<dbReference type="GO" id="GO:0016881">
    <property type="term" value="F:acid-amino acid ligase activity"/>
    <property type="evidence" value="ECO:0007669"/>
    <property type="project" value="TreeGrafter"/>
</dbReference>
<gene>
    <name evidence="1" type="ORF">RIF29_24134</name>
</gene>
<dbReference type="AlphaFoldDB" id="A0AAN9EJ84"/>
<keyword evidence="2" id="KW-1185">Reference proteome</keyword>
<name>A0AAN9EJ84_CROPI</name>
<evidence type="ECO:0000313" key="2">
    <source>
        <dbReference type="Proteomes" id="UP001372338"/>
    </source>
</evidence>
<evidence type="ECO:0000313" key="1">
    <source>
        <dbReference type="EMBL" id="KAK7258554.1"/>
    </source>
</evidence>
<proteinExistence type="predicted"/>
<accession>A0AAN9EJ84</accession>
<dbReference type="Pfam" id="PF03321">
    <property type="entry name" value="GH3"/>
    <property type="match status" value="1"/>
</dbReference>
<sequence length="179" mass="20718">MKEMVGDWGCGQVRVEMEKKDVEQCCWLWVYPIREGGRSLEFIYTSNKFKTRGGLTAGTSTTHHYTNEEFKIKQQKTKTFTCSPDEVIYGGNYKQSTYCHLLLGLFFFDQVEFITSAFVFSMMQAFRSFEEPWREICCEIRDGTLSSRIESFKMRKAVLDIISPNSCLASKLEAICHDS</sequence>
<organism evidence="1 2">
    <name type="scientific">Crotalaria pallida</name>
    <name type="common">Smooth rattlebox</name>
    <name type="synonym">Crotalaria striata</name>
    <dbReference type="NCBI Taxonomy" id="3830"/>
    <lineage>
        <taxon>Eukaryota</taxon>
        <taxon>Viridiplantae</taxon>
        <taxon>Streptophyta</taxon>
        <taxon>Embryophyta</taxon>
        <taxon>Tracheophyta</taxon>
        <taxon>Spermatophyta</taxon>
        <taxon>Magnoliopsida</taxon>
        <taxon>eudicotyledons</taxon>
        <taxon>Gunneridae</taxon>
        <taxon>Pentapetalae</taxon>
        <taxon>rosids</taxon>
        <taxon>fabids</taxon>
        <taxon>Fabales</taxon>
        <taxon>Fabaceae</taxon>
        <taxon>Papilionoideae</taxon>
        <taxon>50 kb inversion clade</taxon>
        <taxon>genistoids sensu lato</taxon>
        <taxon>core genistoids</taxon>
        <taxon>Crotalarieae</taxon>
        <taxon>Crotalaria</taxon>
    </lineage>
</organism>
<dbReference type="InterPro" id="IPR004993">
    <property type="entry name" value="GH3"/>
</dbReference>